<dbReference type="AlphaFoldDB" id="A0A4Z1C436"/>
<proteinExistence type="predicted"/>
<name>A0A4Z1C436_9RHOB</name>
<dbReference type="RefSeq" id="WP_135817374.1">
    <property type="nucleotide sequence ID" value="NZ_SRPG01000072.1"/>
</dbReference>
<dbReference type="EMBL" id="SRPG01000072">
    <property type="protein sequence ID" value="TGN61742.1"/>
    <property type="molecule type" value="Genomic_DNA"/>
</dbReference>
<gene>
    <name evidence="1" type="ORF">E4L95_09255</name>
</gene>
<sequence length="77" mass="8465">MFEVGKTYEIVILSAHEDGICETIQHWEVKAIEGTLLHLHVPADTTSEFAQLTGPTSEQNMVLNTASCFFHSATLSS</sequence>
<keyword evidence="2" id="KW-1185">Reference proteome</keyword>
<protein>
    <submittedName>
        <fullName evidence="1">Uncharacterized protein</fullName>
    </submittedName>
</protein>
<dbReference type="OrthoDB" id="7873738at2"/>
<reference evidence="1 2" key="1">
    <citation type="submission" date="2019-03" db="EMBL/GenBank/DDBJ databases">
        <authorList>
            <person name="Li J."/>
        </authorList>
    </citation>
    <scope>NUCLEOTIDE SEQUENCE [LARGE SCALE GENOMIC DNA]</scope>
    <source>
        <strain evidence="1 2">3058</strain>
    </source>
</reference>
<dbReference type="Proteomes" id="UP000297972">
    <property type="component" value="Unassembled WGS sequence"/>
</dbReference>
<evidence type="ECO:0000313" key="2">
    <source>
        <dbReference type="Proteomes" id="UP000297972"/>
    </source>
</evidence>
<comment type="caution">
    <text evidence="1">The sequence shown here is derived from an EMBL/GenBank/DDBJ whole genome shotgun (WGS) entry which is preliminary data.</text>
</comment>
<organism evidence="1 2">
    <name type="scientific">Paracoccus liaowanqingii</name>
    <dbReference type="NCBI Taxonomy" id="2560053"/>
    <lineage>
        <taxon>Bacteria</taxon>
        <taxon>Pseudomonadati</taxon>
        <taxon>Pseudomonadota</taxon>
        <taxon>Alphaproteobacteria</taxon>
        <taxon>Rhodobacterales</taxon>
        <taxon>Paracoccaceae</taxon>
        <taxon>Paracoccus</taxon>
    </lineage>
</organism>
<accession>A0A4Z1C436</accession>
<evidence type="ECO:0000313" key="1">
    <source>
        <dbReference type="EMBL" id="TGN61742.1"/>
    </source>
</evidence>